<dbReference type="InterPro" id="IPR010667">
    <property type="entry name" value="Phage_T4_Gp19"/>
</dbReference>
<name>A0A060BGY3_9CAUD</name>
<accession>A0A060BGY3</accession>
<keyword evidence="2" id="KW-1185">Reference proteome</keyword>
<organism evidence="1 2">
    <name type="scientific">Escherichia phage vB_EcoM_JS09</name>
    <dbReference type="NCBI Taxonomy" id="1430444"/>
    <lineage>
        <taxon>Viruses</taxon>
        <taxon>Duplodnaviria</taxon>
        <taxon>Heunggongvirae</taxon>
        <taxon>Uroviricota</taxon>
        <taxon>Caudoviricetes</taxon>
        <taxon>Pantevenvirales</taxon>
        <taxon>Straboviridae</taxon>
        <taxon>Tevenvirinae</taxon>
        <taxon>Mosigvirus</taxon>
        <taxon>Mosigvirus JS09</taxon>
    </lineage>
</organism>
<dbReference type="GO" id="GO:0005198">
    <property type="term" value="F:structural molecule activity"/>
    <property type="evidence" value="ECO:0007669"/>
    <property type="project" value="InterPro"/>
</dbReference>
<evidence type="ECO:0000313" key="1">
    <source>
        <dbReference type="EMBL" id="AIA79992.1"/>
    </source>
</evidence>
<dbReference type="Pfam" id="PF06841">
    <property type="entry name" value="Phage_T4_gp19"/>
    <property type="match status" value="1"/>
</dbReference>
<proteinExistence type="predicted"/>
<protein>
    <submittedName>
        <fullName evidence="1">Tail completion and sheath stabilizer protein</fullName>
    </submittedName>
</protein>
<dbReference type="Proteomes" id="UP000019733">
    <property type="component" value="Segment"/>
</dbReference>
<dbReference type="EMBL" id="KF582788">
    <property type="protein sequence ID" value="AIA79992.1"/>
    <property type="molecule type" value="Genomic_DNA"/>
</dbReference>
<evidence type="ECO:0000313" key="2">
    <source>
        <dbReference type="Proteomes" id="UP000019733"/>
    </source>
</evidence>
<gene>
    <name evidence="1" type="ORF">JS09_025</name>
</gene>
<dbReference type="OrthoDB" id="11402at10239"/>
<dbReference type="KEGG" id="vg:19524750"/>
<dbReference type="GeneID" id="19524750"/>
<dbReference type="RefSeq" id="YP_009037348.1">
    <property type="nucleotide sequence ID" value="NC_024124.2"/>
</dbReference>
<sequence length="194" mass="21889">MTRPARQIFNQTNITNFVVDIPDSTRTSGFVLNAQTAPLPGVRIPVVETVTGTMGLGRAMRAGTTFEYDPFIVRFIVDEDMTSWMNMYKWMLSTNNYITGHNTAHSDGPEFVTLHILNNNKTEVVLTANFYKPWISDLSEIEFSYTEDSDPAVTCVATIHYAYMTIEKDGEVIVSQQPRQAVESKSISRHPSLR</sequence>
<reference evidence="1" key="1">
    <citation type="submission" date="2015-07" db="EMBL/GenBank/DDBJ databases">
        <title>Isolation and characterization of a novel lytic T4-like coliphage vB_EcoM_JS09 infecting APEC.</title>
        <authorList>
            <person name="Zhou Y."/>
            <person name="Bao H.D."/>
            <person name="Zhang H."/>
            <person name="Wang R."/>
        </authorList>
    </citation>
    <scope>NUCLEOTIDE SEQUENCE</scope>
</reference>